<dbReference type="AlphaFoldDB" id="S4WBM1"/>
<dbReference type="InterPro" id="IPR003824">
    <property type="entry name" value="UppP"/>
</dbReference>
<feature type="transmembrane region" description="Helical" evidence="14">
    <location>
        <begin position="42"/>
        <end position="60"/>
    </location>
</feature>
<feature type="transmembrane region" description="Helical" evidence="14">
    <location>
        <begin position="106"/>
        <end position="124"/>
    </location>
</feature>
<keyword evidence="7 14" id="KW-0378">Hydrolase</keyword>
<keyword evidence="9 14" id="KW-0472">Membrane</keyword>
<proteinExistence type="inferred from homology"/>
<dbReference type="GO" id="GO:0009252">
    <property type="term" value="P:peptidoglycan biosynthetic process"/>
    <property type="evidence" value="ECO:0007669"/>
    <property type="project" value="UniProtKB-KW"/>
</dbReference>
<evidence type="ECO:0000313" key="15">
    <source>
        <dbReference type="EMBL" id="AGO88138.1"/>
    </source>
</evidence>
<comment type="function">
    <text evidence="14">Catalyzes the dephosphorylation of undecaprenyl diphosphate (UPP). Confers resistance to bacitracin.</text>
</comment>
<evidence type="ECO:0000256" key="2">
    <source>
        <dbReference type="ARBA" id="ARBA00010621"/>
    </source>
</evidence>
<feature type="transmembrane region" description="Helical" evidence="14">
    <location>
        <begin position="207"/>
        <end position="228"/>
    </location>
</feature>
<dbReference type="HAMAP" id="MF_01006">
    <property type="entry name" value="Undec_diphosphatase"/>
    <property type="match status" value="1"/>
</dbReference>
<keyword evidence="6 14" id="KW-0812">Transmembrane</keyword>
<evidence type="ECO:0000256" key="12">
    <source>
        <dbReference type="ARBA" id="ARBA00032932"/>
    </source>
</evidence>
<evidence type="ECO:0000256" key="1">
    <source>
        <dbReference type="ARBA" id="ARBA00004651"/>
    </source>
</evidence>
<dbReference type="EMBL" id="KF170425">
    <property type="protein sequence ID" value="AGO88138.1"/>
    <property type="molecule type" value="Genomic_DNA"/>
</dbReference>
<organism evidence="15">
    <name type="scientific">uncultured bacterium 413004-H17</name>
    <dbReference type="NCBI Taxonomy" id="1343843"/>
    <lineage>
        <taxon>Bacteria</taxon>
        <taxon>environmental samples</taxon>
    </lineage>
</organism>
<evidence type="ECO:0000256" key="3">
    <source>
        <dbReference type="ARBA" id="ARBA00012374"/>
    </source>
</evidence>
<dbReference type="Pfam" id="PF02673">
    <property type="entry name" value="BacA"/>
    <property type="match status" value="1"/>
</dbReference>
<comment type="miscellaneous">
    <text evidence="14">Bacitracin is thought to be involved in the inhibition of peptidoglycan synthesis by sequestering undecaprenyl diphosphate, thereby reducing the pool of lipid carrier available.</text>
</comment>
<keyword evidence="14" id="KW-0573">Peptidoglycan synthesis</keyword>
<gene>
    <name evidence="14" type="primary">uppP</name>
</gene>
<dbReference type="GO" id="GO:0008360">
    <property type="term" value="P:regulation of cell shape"/>
    <property type="evidence" value="ECO:0007669"/>
    <property type="project" value="UniProtKB-KW"/>
</dbReference>
<keyword evidence="14" id="KW-0133">Cell shape</keyword>
<reference evidence="15" key="1">
    <citation type="journal article" date="2014" name="ISME J.">
        <title>Genomic properties of Marine Group A bacteria indicate a role in the marine sulfur cycle.</title>
        <authorList>
            <person name="Wright J.J."/>
            <person name="Mewis K."/>
            <person name="Hanson N.W."/>
            <person name="Konwar K.M."/>
            <person name="Maas K.R."/>
            <person name="Hallam S.J."/>
        </authorList>
    </citation>
    <scope>NUCLEOTIDE SEQUENCE</scope>
</reference>
<evidence type="ECO:0000256" key="14">
    <source>
        <dbReference type="HAMAP-Rule" id="MF_01006"/>
    </source>
</evidence>
<evidence type="ECO:0000256" key="8">
    <source>
        <dbReference type="ARBA" id="ARBA00022989"/>
    </source>
</evidence>
<evidence type="ECO:0000256" key="9">
    <source>
        <dbReference type="ARBA" id="ARBA00023136"/>
    </source>
</evidence>
<dbReference type="GO" id="GO:0050380">
    <property type="term" value="F:undecaprenyl-diphosphatase activity"/>
    <property type="evidence" value="ECO:0007669"/>
    <property type="project" value="UniProtKB-UniRule"/>
</dbReference>
<evidence type="ECO:0000256" key="10">
    <source>
        <dbReference type="ARBA" id="ARBA00023251"/>
    </source>
</evidence>
<evidence type="ECO:0000256" key="5">
    <source>
        <dbReference type="ARBA" id="ARBA00022475"/>
    </source>
</evidence>
<evidence type="ECO:0000256" key="11">
    <source>
        <dbReference type="ARBA" id="ARBA00032707"/>
    </source>
</evidence>
<dbReference type="PANTHER" id="PTHR30622">
    <property type="entry name" value="UNDECAPRENYL-DIPHOSPHATASE"/>
    <property type="match status" value="1"/>
</dbReference>
<evidence type="ECO:0000256" key="6">
    <source>
        <dbReference type="ARBA" id="ARBA00022692"/>
    </source>
</evidence>
<protein>
    <recommendedName>
        <fullName evidence="4 14">Undecaprenyl-diphosphatase</fullName>
        <ecNumber evidence="3 14">3.6.1.27</ecNumber>
    </recommendedName>
    <alternativeName>
        <fullName evidence="12 14">Bacitracin resistance protein</fullName>
    </alternativeName>
    <alternativeName>
        <fullName evidence="11 14">Undecaprenyl pyrophosphate phosphatase</fullName>
    </alternativeName>
</protein>
<feature type="transmembrane region" description="Helical" evidence="14">
    <location>
        <begin position="174"/>
        <end position="195"/>
    </location>
</feature>
<dbReference type="EC" id="3.6.1.27" evidence="3 14"/>
<feature type="transmembrane region" description="Helical" evidence="14">
    <location>
        <begin position="80"/>
        <end position="100"/>
    </location>
</feature>
<dbReference type="PANTHER" id="PTHR30622:SF2">
    <property type="entry name" value="UNDECAPRENYL-DIPHOSPHATASE"/>
    <property type="match status" value="1"/>
</dbReference>
<dbReference type="GO" id="GO:0046677">
    <property type="term" value="P:response to antibiotic"/>
    <property type="evidence" value="ECO:0007669"/>
    <property type="project" value="UniProtKB-UniRule"/>
</dbReference>
<sequence length="254" mass="27256">MTLFDAIILGIIQGLTEFLPISSSGHLVLGQALLGVDSPGNVVEVVTHLGTLLSVIWVFWKDLSSILISFQNQDTQKYILFLIMGTLPAVIIGLAARDMITDLFDSIPMVAGSLIFTGIILLLTQKLNRKNKQLNLKTGLIIGLTQAFAMIPGISRSGMTISTGLALGLSGKDAAKFSFLLAIPVIAGAGLLTVLDTQPGSISIPMLQLLLAFFSAFIVGTISLKWLLGLLERGKFHRFGYYCIMVGLITYSAI</sequence>
<name>S4WBM1_9BACT</name>
<evidence type="ECO:0000256" key="7">
    <source>
        <dbReference type="ARBA" id="ARBA00022801"/>
    </source>
</evidence>
<dbReference type="GO" id="GO:0005886">
    <property type="term" value="C:plasma membrane"/>
    <property type="evidence" value="ECO:0007669"/>
    <property type="project" value="UniProtKB-SubCell"/>
</dbReference>
<evidence type="ECO:0000256" key="4">
    <source>
        <dbReference type="ARBA" id="ARBA00021581"/>
    </source>
</evidence>
<keyword evidence="10 14" id="KW-0046">Antibiotic resistance</keyword>
<comment type="similarity">
    <text evidence="2 14">Belongs to the UppP family.</text>
</comment>
<dbReference type="GO" id="GO:0071555">
    <property type="term" value="P:cell wall organization"/>
    <property type="evidence" value="ECO:0007669"/>
    <property type="project" value="UniProtKB-KW"/>
</dbReference>
<keyword evidence="14" id="KW-0961">Cell wall biogenesis/degradation</keyword>
<keyword evidence="8 14" id="KW-1133">Transmembrane helix</keyword>
<evidence type="ECO:0000256" key="13">
    <source>
        <dbReference type="ARBA" id="ARBA00047594"/>
    </source>
</evidence>
<accession>S4WBM1</accession>
<keyword evidence="5 14" id="KW-1003">Cell membrane</keyword>
<comment type="catalytic activity">
    <reaction evidence="13 14">
        <text>di-trans,octa-cis-undecaprenyl diphosphate + H2O = di-trans,octa-cis-undecaprenyl phosphate + phosphate + H(+)</text>
        <dbReference type="Rhea" id="RHEA:28094"/>
        <dbReference type="ChEBI" id="CHEBI:15377"/>
        <dbReference type="ChEBI" id="CHEBI:15378"/>
        <dbReference type="ChEBI" id="CHEBI:43474"/>
        <dbReference type="ChEBI" id="CHEBI:58405"/>
        <dbReference type="ChEBI" id="CHEBI:60392"/>
        <dbReference type="EC" id="3.6.1.27"/>
    </reaction>
</comment>
<comment type="subcellular location">
    <subcellularLocation>
        <location evidence="1 14">Cell membrane</location>
        <topology evidence="1 14">Multi-pass membrane protein</topology>
    </subcellularLocation>
</comment>